<dbReference type="RefSeq" id="WP_135877266.1">
    <property type="nucleotide sequence ID" value="NZ_SRSO01000013.1"/>
</dbReference>
<keyword evidence="2" id="KW-1185">Reference proteome</keyword>
<dbReference type="EMBL" id="SRSO01000013">
    <property type="protein sequence ID" value="TGV02497.1"/>
    <property type="molecule type" value="Genomic_DNA"/>
</dbReference>
<protein>
    <submittedName>
        <fullName evidence="1">Uncharacterized protein</fullName>
    </submittedName>
</protein>
<gene>
    <name evidence="1" type="ORF">EM932_11135</name>
</gene>
<evidence type="ECO:0000313" key="2">
    <source>
        <dbReference type="Proteomes" id="UP000307602"/>
    </source>
</evidence>
<organism evidence="1 2">
    <name type="scientific">Flavivirga rizhaonensis</name>
    <dbReference type="NCBI Taxonomy" id="2559571"/>
    <lineage>
        <taxon>Bacteria</taxon>
        <taxon>Pseudomonadati</taxon>
        <taxon>Bacteroidota</taxon>
        <taxon>Flavobacteriia</taxon>
        <taxon>Flavobacteriales</taxon>
        <taxon>Flavobacteriaceae</taxon>
        <taxon>Flavivirga</taxon>
    </lineage>
</organism>
<name>A0A4S1DWK9_9FLAO</name>
<accession>A0A4S1DWK9</accession>
<comment type="caution">
    <text evidence="1">The sequence shown here is derived from an EMBL/GenBank/DDBJ whole genome shotgun (WGS) entry which is preliminary data.</text>
</comment>
<dbReference type="Proteomes" id="UP000307602">
    <property type="component" value="Unassembled WGS sequence"/>
</dbReference>
<evidence type="ECO:0000313" key="1">
    <source>
        <dbReference type="EMBL" id="TGV02497.1"/>
    </source>
</evidence>
<dbReference type="OrthoDB" id="1493159at2"/>
<reference evidence="1 2" key="1">
    <citation type="submission" date="2019-04" db="EMBL/GenBank/DDBJ databases">
        <authorList>
            <person name="Liu A."/>
        </authorList>
    </citation>
    <scope>NUCLEOTIDE SEQUENCE [LARGE SCALE GENOMIC DNA]</scope>
    <source>
        <strain evidence="1 2">RZ03</strain>
    </source>
</reference>
<sequence length="146" mass="16508">MLKKILFVVSVMCCFLSIQCKDDDDIKPTIDICDQKTVINKNIYNNLVSADFNFVRTEITDNCLTIEISASGCDGNSWEFNLVDSGAVAESSPEQRYLKFQLINEEACLAIFKKTVSFDLTSLQINGSNEIILRLEGLEPSLRYKY</sequence>
<dbReference type="AlphaFoldDB" id="A0A4S1DWK9"/>
<proteinExistence type="predicted"/>